<accession>A0A6M2CT60</accession>
<evidence type="ECO:0000256" key="7">
    <source>
        <dbReference type="ARBA" id="ARBA00022723"/>
    </source>
</evidence>
<evidence type="ECO:0000256" key="12">
    <source>
        <dbReference type="ARBA" id="ARBA00023033"/>
    </source>
</evidence>
<dbReference type="Gene3D" id="1.10.630.10">
    <property type="entry name" value="Cytochrome P450"/>
    <property type="match status" value="1"/>
</dbReference>
<dbReference type="PANTHER" id="PTHR24300">
    <property type="entry name" value="CYTOCHROME P450 508A4-RELATED"/>
    <property type="match status" value="1"/>
</dbReference>
<evidence type="ECO:0000256" key="4">
    <source>
        <dbReference type="ARBA" id="ARBA00004406"/>
    </source>
</evidence>
<dbReference type="GO" id="GO:0006082">
    <property type="term" value="P:organic acid metabolic process"/>
    <property type="evidence" value="ECO:0007669"/>
    <property type="project" value="TreeGrafter"/>
</dbReference>
<proteinExistence type="inferred from homology"/>
<dbReference type="AlphaFoldDB" id="A0A6M2CT60"/>
<dbReference type="FunFam" id="1.10.630.10:FF:000238">
    <property type="entry name" value="Cytochrome P450 2A6"/>
    <property type="match status" value="1"/>
</dbReference>
<evidence type="ECO:0000256" key="10">
    <source>
        <dbReference type="ARBA" id="ARBA00023002"/>
    </source>
</evidence>
<dbReference type="InterPro" id="IPR017972">
    <property type="entry name" value="Cyt_P450_CS"/>
</dbReference>
<dbReference type="InterPro" id="IPR036396">
    <property type="entry name" value="Cyt_P450_sf"/>
</dbReference>
<evidence type="ECO:0000256" key="13">
    <source>
        <dbReference type="ARBA" id="ARBA00023136"/>
    </source>
</evidence>
<evidence type="ECO:0000256" key="5">
    <source>
        <dbReference type="ARBA" id="ARBA00010617"/>
    </source>
</evidence>
<dbReference type="VEuPathDB" id="VectorBase:LOC119168129"/>
<dbReference type="GO" id="GO:0005789">
    <property type="term" value="C:endoplasmic reticulum membrane"/>
    <property type="evidence" value="ECO:0007669"/>
    <property type="project" value="UniProtKB-SubCell"/>
</dbReference>
<evidence type="ECO:0000256" key="14">
    <source>
        <dbReference type="PIRSR" id="PIRSR602401-1"/>
    </source>
</evidence>
<keyword evidence="6 14" id="KW-0349">Heme</keyword>
<dbReference type="GO" id="GO:0006805">
    <property type="term" value="P:xenobiotic metabolic process"/>
    <property type="evidence" value="ECO:0007669"/>
    <property type="project" value="TreeGrafter"/>
</dbReference>
<evidence type="ECO:0000256" key="11">
    <source>
        <dbReference type="ARBA" id="ARBA00023004"/>
    </source>
</evidence>
<evidence type="ECO:0000256" key="15">
    <source>
        <dbReference type="RuleBase" id="RU000461"/>
    </source>
</evidence>
<feature type="binding site" description="axial binding residue" evidence="14">
    <location>
        <position position="449"/>
    </location>
    <ligand>
        <name>heme</name>
        <dbReference type="ChEBI" id="CHEBI:30413"/>
    </ligand>
    <ligandPart>
        <name>Fe</name>
        <dbReference type="ChEBI" id="CHEBI:18248"/>
    </ligandPart>
</feature>
<dbReference type="EMBL" id="GHWJ01003951">
    <property type="protein sequence ID" value="NOV36688.1"/>
    <property type="molecule type" value="Transcribed_RNA"/>
</dbReference>
<dbReference type="OrthoDB" id="3934656at2759"/>
<protein>
    <submittedName>
        <fullName evidence="17">Putative cytochrome</fullName>
    </submittedName>
</protein>
<dbReference type="Pfam" id="PF00067">
    <property type="entry name" value="p450"/>
    <property type="match status" value="1"/>
</dbReference>
<dbReference type="PRINTS" id="PR00463">
    <property type="entry name" value="EP450I"/>
</dbReference>
<organism evidence="17">
    <name type="scientific">Rhipicephalus microplus</name>
    <name type="common">Cattle tick</name>
    <name type="synonym">Boophilus microplus</name>
    <dbReference type="NCBI Taxonomy" id="6941"/>
    <lineage>
        <taxon>Eukaryota</taxon>
        <taxon>Metazoa</taxon>
        <taxon>Ecdysozoa</taxon>
        <taxon>Arthropoda</taxon>
        <taxon>Chelicerata</taxon>
        <taxon>Arachnida</taxon>
        <taxon>Acari</taxon>
        <taxon>Parasitiformes</taxon>
        <taxon>Ixodida</taxon>
        <taxon>Ixodoidea</taxon>
        <taxon>Ixodidae</taxon>
        <taxon>Rhipicephalinae</taxon>
        <taxon>Rhipicephalus</taxon>
        <taxon>Boophilus</taxon>
    </lineage>
</organism>
<evidence type="ECO:0000256" key="6">
    <source>
        <dbReference type="ARBA" id="ARBA00022617"/>
    </source>
</evidence>
<dbReference type="GO" id="GO:0016712">
    <property type="term" value="F:oxidoreductase activity, acting on paired donors, with incorporation or reduction of molecular oxygen, reduced flavin or flavoprotein as one donor, and incorporation of one atom of oxygen"/>
    <property type="evidence" value="ECO:0007669"/>
    <property type="project" value="TreeGrafter"/>
</dbReference>
<comment type="similarity">
    <text evidence="5 15">Belongs to the cytochrome P450 family.</text>
</comment>
<keyword evidence="10 15" id="KW-0560">Oxidoreductase</keyword>
<keyword evidence="7 14" id="KW-0479">Metal-binding</keyword>
<dbReference type="GO" id="GO:0005506">
    <property type="term" value="F:iron ion binding"/>
    <property type="evidence" value="ECO:0007669"/>
    <property type="project" value="InterPro"/>
</dbReference>
<feature type="transmembrane region" description="Helical" evidence="16">
    <location>
        <begin position="6"/>
        <end position="26"/>
    </location>
</feature>
<keyword evidence="9" id="KW-0492">Microsome</keyword>
<evidence type="ECO:0000256" key="9">
    <source>
        <dbReference type="ARBA" id="ARBA00022848"/>
    </source>
</evidence>
<keyword evidence="12 15" id="KW-0503">Monooxygenase</keyword>
<evidence type="ECO:0000256" key="1">
    <source>
        <dbReference type="ARBA" id="ARBA00001971"/>
    </source>
</evidence>
<dbReference type="PANTHER" id="PTHR24300:SF375">
    <property type="entry name" value="CYTOCHROME P450 FAMILY"/>
    <property type="match status" value="1"/>
</dbReference>
<sequence length="506" mass="58550">MLDLDIYTRWVLISTATFLLSWMLLFRRLFGRSWPPGTRLPPSVPGASITGHHEMHKYDFFCTAAMKWARQYGPVYRLRQNFASIVILNDFDSIKKFYSRKEFLNRSRFWVMKSDRYEGLATMNGTIWNLNRRFCLHALRDFGMGKSYAMEDIVEEFQCACNEIAKTKGEPIAFYDYIMPCASNNISAIVYGRRFSYDHPARAEINRLINDMLAAISFGRIYQHNPLFVAAITKRIPGTHVNLVRQKVDDLALYAYEKIKEHKTSADNHVNRDFVDAYLKKVQDRDDDSRDHFTVETLVGMVTSFLLAGTASTAGTIHWHMVKNAMEPDTLQARIQREIDEVIGRERPPKWEDRLHMPFTMASVWEMDRWKTSTPLGVPREASEDTIVDDFFIPKGTVIMANFWAAHFDVNFWKDPEKFDPTRFLNDDGTLMTRKPECLLPFSFGKRTCPGEILATVEIFLAVTSLLQRFHVLPAGKLPFDINSPSILAGHVQRLKLRFIDRNQGL</sequence>
<keyword evidence="11 14" id="KW-0408">Iron</keyword>
<dbReference type="GO" id="GO:0020037">
    <property type="term" value="F:heme binding"/>
    <property type="evidence" value="ECO:0007669"/>
    <property type="project" value="InterPro"/>
</dbReference>
<dbReference type="InterPro" id="IPR050182">
    <property type="entry name" value="Cytochrome_P450_fam2"/>
</dbReference>
<keyword evidence="16" id="KW-1133">Transmembrane helix</keyword>
<keyword evidence="8" id="KW-0256">Endoplasmic reticulum</keyword>
<evidence type="ECO:0000256" key="16">
    <source>
        <dbReference type="SAM" id="Phobius"/>
    </source>
</evidence>
<dbReference type="PROSITE" id="PS00086">
    <property type="entry name" value="CYTOCHROME_P450"/>
    <property type="match status" value="1"/>
</dbReference>
<dbReference type="PRINTS" id="PR00385">
    <property type="entry name" value="P450"/>
</dbReference>
<name>A0A6M2CT60_RHIMP</name>
<evidence type="ECO:0000256" key="3">
    <source>
        <dbReference type="ARBA" id="ARBA00004174"/>
    </source>
</evidence>
<dbReference type="SUPFAM" id="SSF48264">
    <property type="entry name" value="Cytochrome P450"/>
    <property type="match status" value="1"/>
</dbReference>
<evidence type="ECO:0000256" key="8">
    <source>
        <dbReference type="ARBA" id="ARBA00022824"/>
    </source>
</evidence>
<comment type="cofactor">
    <cofactor evidence="1 14">
        <name>heme</name>
        <dbReference type="ChEBI" id="CHEBI:30413"/>
    </cofactor>
</comment>
<dbReference type="CDD" id="cd20617">
    <property type="entry name" value="CYP1_2-like"/>
    <property type="match status" value="1"/>
</dbReference>
<evidence type="ECO:0000313" key="17">
    <source>
        <dbReference type="EMBL" id="NOV36688.1"/>
    </source>
</evidence>
<evidence type="ECO:0000256" key="2">
    <source>
        <dbReference type="ARBA" id="ARBA00003690"/>
    </source>
</evidence>
<keyword evidence="13 16" id="KW-0472">Membrane</keyword>
<dbReference type="InterPro" id="IPR002401">
    <property type="entry name" value="Cyt_P450_E_grp-I"/>
</dbReference>
<dbReference type="InterPro" id="IPR001128">
    <property type="entry name" value="Cyt_P450"/>
</dbReference>
<keyword evidence="16" id="KW-0812">Transmembrane</keyword>
<comment type="function">
    <text evidence="2">May be involved in the metabolism of insect hormones and in the breakdown of synthetic insecticides.</text>
</comment>
<comment type="subcellular location">
    <subcellularLocation>
        <location evidence="4">Endoplasmic reticulum membrane</location>
        <topology evidence="4">Peripheral membrane protein</topology>
    </subcellularLocation>
    <subcellularLocation>
        <location evidence="3">Microsome membrane</location>
        <topology evidence="3">Peripheral membrane protein</topology>
    </subcellularLocation>
</comment>
<reference evidence="17" key="1">
    <citation type="submission" date="2019-09" db="EMBL/GenBank/DDBJ databases">
        <title>Organ-specific transcriptomic study of the physiology of the cattle tick, Rhipicephalus microplus.</title>
        <authorList>
            <person name="Tirloni L."/>
            <person name="Braz G."/>
            <person name="Gandara A.C.P."/>
            <person name="Sabadin G.A."/>
            <person name="da Silva R.M."/>
            <person name="Guizzo M.G."/>
            <person name="Machado J.A."/>
            <person name="Costa E.P."/>
            <person name="Gomes H.F."/>
            <person name="Moraes J."/>
            <person name="Mota M.B.S."/>
            <person name="Mesquita R.D."/>
            <person name="Alvarenga P.H."/>
            <person name="Alves F."/>
            <person name="Seixas A."/>
            <person name="da Fonseca R.N."/>
            <person name="Fogaca A."/>
            <person name="Logullo C."/>
            <person name="Tanaka A."/>
            <person name="Daffre S."/>
            <person name="Termignoni C."/>
            <person name="Vaz I.S.Jr."/>
            <person name="Oliveira P.L."/>
            <person name="Ribeiro J.M."/>
        </authorList>
    </citation>
    <scope>NUCLEOTIDE SEQUENCE</scope>
    <source>
        <strain evidence="17">Porto Alegre</strain>
    </source>
</reference>